<accession>A0A2A6CAS6</accession>
<dbReference type="Gene3D" id="1.10.287.110">
    <property type="entry name" value="DnaJ domain"/>
    <property type="match status" value="1"/>
</dbReference>
<dbReference type="GO" id="GO:0030544">
    <property type="term" value="F:Hsp70 protein binding"/>
    <property type="evidence" value="ECO:0000318"/>
    <property type="project" value="GO_Central"/>
</dbReference>
<dbReference type="InterPro" id="IPR015399">
    <property type="entry name" value="DUF1977_DnaJ-like"/>
</dbReference>
<dbReference type="SUPFAM" id="SSF46565">
    <property type="entry name" value="Chaperone J-domain"/>
    <property type="match status" value="1"/>
</dbReference>
<dbReference type="CDD" id="cd06257">
    <property type="entry name" value="DnaJ"/>
    <property type="match status" value="1"/>
</dbReference>
<protein>
    <submittedName>
        <fullName evidence="6">Dnj-26</fullName>
    </submittedName>
</protein>
<accession>A0A8R1UR42</accession>
<comment type="subcellular location">
    <subcellularLocation>
        <location evidence="1">Membrane</location>
        <topology evidence="1">Single-pass membrane protein</topology>
    </subcellularLocation>
</comment>
<name>A0A2A6CAS6_PRIPA</name>
<dbReference type="InterPro" id="IPR051100">
    <property type="entry name" value="DnaJ_subfamily_B/C"/>
</dbReference>
<evidence type="ECO:0000256" key="4">
    <source>
        <dbReference type="ARBA" id="ARBA00023136"/>
    </source>
</evidence>
<keyword evidence="2" id="KW-0812">Transmembrane</keyword>
<dbReference type="PANTHER" id="PTHR43908">
    <property type="entry name" value="AT29763P-RELATED"/>
    <property type="match status" value="1"/>
</dbReference>
<proteinExistence type="predicted"/>
<reference evidence="6" key="2">
    <citation type="submission" date="2022-06" db="UniProtKB">
        <authorList>
            <consortium name="EnsemblMetazoa"/>
        </authorList>
    </citation>
    <scope>IDENTIFICATION</scope>
    <source>
        <strain evidence="6">PS312</strain>
    </source>
</reference>
<evidence type="ECO:0000256" key="1">
    <source>
        <dbReference type="ARBA" id="ARBA00004167"/>
    </source>
</evidence>
<dbReference type="GO" id="GO:0071218">
    <property type="term" value="P:cellular response to misfolded protein"/>
    <property type="evidence" value="ECO:0000318"/>
    <property type="project" value="GO_Central"/>
</dbReference>
<feature type="compositionally biased region" description="Basic and acidic residues" evidence="5">
    <location>
        <begin position="70"/>
        <end position="82"/>
    </location>
</feature>
<dbReference type="OrthoDB" id="442087at2759"/>
<dbReference type="InterPro" id="IPR036869">
    <property type="entry name" value="J_dom_sf"/>
</dbReference>
<feature type="compositionally biased region" description="Polar residues" evidence="5">
    <location>
        <begin position="56"/>
        <end position="68"/>
    </location>
</feature>
<feature type="region of interest" description="Disordered" evidence="5">
    <location>
        <begin position="50"/>
        <end position="124"/>
    </location>
</feature>
<dbReference type="PRINTS" id="PR00625">
    <property type="entry name" value="JDOMAIN"/>
</dbReference>
<evidence type="ECO:0000313" key="6">
    <source>
        <dbReference type="EnsemblMetazoa" id="PPA38589.1"/>
    </source>
</evidence>
<dbReference type="EnsemblMetazoa" id="PPA38589.1">
    <property type="protein sequence ID" value="PPA38589.1"/>
    <property type="gene ID" value="WBGene00276958"/>
</dbReference>
<keyword evidence="7" id="KW-1185">Reference proteome</keyword>
<organism evidence="6 7">
    <name type="scientific">Pristionchus pacificus</name>
    <name type="common">Parasitic nematode worm</name>
    <dbReference type="NCBI Taxonomy" id="54126"/>
    <lineage>
        <taxon>Eukaryota</taxon>
        <taxon>Metazoa</taxon>
        <taxon>Ecdysozoa</taxon>
        <taxon>Nematoda</taxon>
        <taxon>Chromadorea</taxon>
        <taxon>Rhabditida</taxon>
        <taxon>Rhabditina</taxon>
        <taxon>Diplogasteromorpha</taxon>
        <taxon>Diplogasteroidea</taxon>
        <taxon>Neodiplogasteridae</taxon>
        <taxon>Pristionchus</taxon>
    </lineage>
</organism>
<evidence type="ECO:0000313" key="7">
    <source>
        <dbReference type="Proteomes" id="UP000005239"/>
    </source>
</evidence>
<dbReference type="Proteomes" id="UP000005239">
    <property type="component" value="Unassembled WGS sequence"/>
</dbReference>
<dbReference type="PANTHER" id="PTHR43908:SF3">
    <property type="entry name" value="AT29763P-RELATED"/>
    <property type="match status" value="1"/>
</dbReference>
<dbReference type="Pfam" id="PF00226">
    <property type="entry name" value="DnaJ"/>
    <property type="match status" value="1"/>
</dbReference>
<dbReference type="GO" id="GO:0005789">
    <property type="term" value="C:endoplasmic reticulum membrane"/>
    <property type="evidence" value="ECO:0000318"/>
    <property type="project" value="GO_Central"/>
</dbReference>
<dbReference type="InterPro" id="IPR001623">
    <property type="entry name" value="DnaJ_domain"/>
</dbReference>
<evidence type="ECO:0000256" key="2">
    <source>
        <dbReference type="ARBA" id="ARBA00022692"/>
    </source>
</evidence>
<dbReference type="Pfam" id="PF09320">
    <property type="entry name" value="DUF1977"/>
    <property type="match status" value="1"/>
</dbReference>
<dbReference type="PROSITE" id="PS50076">
    <property type="entry name" value="DNAJ_2"/>
    <property type="match status" value="1"/>
</dbReference>
<evidence type="ECO:0000256" key="3">
    <source>
        <dbReference type="ARBA" id="ARBA00022989"/>
    </source>
</evidence>
<dbReference type="AlphaFoldDB" id="A0A2A6CAS6"/>
<gene>
    <name evidence="6" type="primary">WBGene00276958</name>
</gene>
<dbReference type="FunFam" id="1.10.287.110:FF:000137">
    <property type="entry name" value="DnaJ homolog subfamily B member 1"/>
    <property type="match status" value="1"/>
</dbReference>
<evidence type="ECO:0000256" key="5">
    <source>
        <dbReference type="SAM" id="MobiDB-lite"/>
    </source>
</evidence>
<sequence length="403" mass="46772">MTADANRAESMLCMDKARQALKDGDFGKAERMLNKAKKLDPAQDISFLMKKVKSMGSPQSSSDSTNADRSYAHDDHYDETHLRSRRPQRAHKEETKASSPKQSPSRQANGNAHRSKSGERTQLGVHYTQEEVKLVERIRHCKDYYEILNVKKDSPDAVIKKEYRKMALQLHPDKCRAPHATEAFKALGNAYAVISDKDKRAAYDVHGADGPAERRGRGDYFEYDYGRGFEADITPEEIFNMFFGGGYADMGQFRRRNFHTHTEQHHHRQPDIAEQSAFTPLLQLAPLLFILLLGLLTQFMVGDPPFSLSQTNKYTIKRETRELHVSYFVKKDFETAYRGRIEQVEQQVEDEYINQLRMHCYKEQNQKETMKYRARIYHDADLLKRAENMPMPHCTRLQQIYSH</sequence>
<dbReference type="SMART" id="SM00271">
    <property type="entry name" value="DnaJ"/>
    <property type="match status" value="1"/>
</dbReference>
<feature type="compositionally biased region" description="Polar residues" evidence="5">
    <location>
        <begin position="97"/>
        <end position="112"/>
    </location>
</feature>
<keyword evidence="4" id="KW-0472">Membrane</keyword>
<keyword evidence="3" id="KW-1133">Transmembrane helix</keyword>
<reference evidence="7" key="1">
    <citation type="journal article" date="2008" name="Nat. Genet.">
        <title>The Pristionchus pacificus genome provides a unique perspective on nematode lifestyle and parasitism.</title>
        <authorList>
            <person name="Dieterich C."/>
            <person name="Clifton S.W."/>
            <person name="Schuster L.N."/>
            <person name="Chinwalla A."/>
            <person name="Delehaunty K."/>
            <person name="Dinkelacker I."/>
            <person name="Fulton L."/>
            <person name="Fulton R."/>
            <person name="Godfrey J."/>
            <person name="Minx P."/>
            <person name="Mitreva M."/>
            <person name="Roeseler W."/>
            <person name="Tian H."/>
            <person name="Witte H."/>
            <person name="Yang S.P."/>
            <person name="Wilson R.K."/>
            <person name="Sommer R.J."/>
        </authorList>
    </citation>
    <scope>NUCLEOTIDE SEQUENCE [LARGE SCALE GENOMIC DNA]</scope>
    <source>
        <strain evidence="7">PS312</strain>
    </source>
</reference>